<organism evidence="1 2">
    <name type="scientific">Candidatus Wildermuthbacteria bacterium RIFCSPHIGHO2_02_FULL_45_25</name>
    <dbReference type="NCBI Taxonomy" id="1802450"/>
    <lineage>
        <taxon>Bacteria</taxon>
        <taxon>Candidatus Wildermuthiibacteriota</taxon>
    </lineage>
</organism>
<reference evidence="1 2" key="1">
    <citation type="journal article" date="2016" name="Nat. Commun.">
        <title>Thousands of microbial genomes shed light on interconnected biogeochemical processes in an aquifer system.</title>
        <authorList>
            <person name="Anantharaman K."/>
            <person name="Brown C.T."/>
            <person name="Hug L.A."/>
            <person name="Sharon I."/>
            <person name="Castelle C.J."/>
            <person name="Probst A.J."/>
            <person name="Thomas B.C."/>
            <person name="Singh A."/>
            <person name="Wilkins M.J."/>
            <person name="Karaoz U."/>
            <person name="Brodie E.L."/>
            <person name="Williams K.H."/>
            <person name="Hubbard S.S."/>
            <person name="Banfield J.F."/>
        </authorList>
    </citation>
    <scope>NUCLEOTIDE SEQUENCE [LARGE SCALE GENOMIC DNA]</scope>
</reference>
<proteinExistence type="predicted"/>
<comment type="caution">
    <text evidence="1">The sequence shown here is derived from an EMBL/GenBank/DDBJ whole genome shotgun (WGS) entry which is preliminary data.</text>
</comment>
<protein>
    <recommendedName>
        <fullName evidence="3">Nudix hydrolase domain-containing protein</fullName>
    </recommendedName>
</protein>
<evidence type="ECO:0000313" key="2">
    <source>
        <dbReference type="Proteomes" id="UP000178092"/>
    </source>
</evidence>
<evidence type="ECO:0000313" key="1">
    <source>
        <dbReference type="EMBL" id="OHA67694.1"/>
    </source>
</evidence>
<evidence type="ECO:0008006" key="3">
    <source>
        <dbReference type="Google" id="ProtNLM"/>
    </source>
</evidence>
<dbReference type="AlphaFoldDB" id="A0A1G2R4A4"/>
<sequence length="134" mass="15298">MGGLELVHFEGITPGDYQEVIKRTLRQEFEEEAGLKINSFVGLLPLYPAFLMRDSIRKEEGKEDEPRTGIDLAFVTPIFWDAVEETPEFQNKLALGELRFCTPQELGQIDIVSPRMRFLILRGLEAACIIAQER</sequence>
<gene>
    <name evidence="1" type="ORF">A3C04_02140</name>
</gene>
<dbReference type="Proteomes" id="UP000178092">
    <property type="component" value="Unassembled WGS sequence"/>
</dbReference>
<accession>A0A1G2R4A4</accession>
<name>A0A1G2R4A4_9BACT</name>
<dbReference type="EMBL" id="MHTV01000006">
    <property type="protein sequence ID" value="OHA67694.1"/>
    <property type="molecule type" value="Genomic_DNA"/>
</dbReference>